<evidence type="ECO:0000256" key="6">
    <source>
        <dbReference type="SAM" id="Phobius"/>
    </source>
</evidence>
<comment type="subcellular location">
    <subcellularLocation>
        <location evidence="1">Cell membrane</location>
        <topology evidence="1">Multi-pass membrane protein</topology>
    </subcellularLocation>
</comment>
<dbReference type="GO" id="GO:0015171">
    <property type="term" value="F:amino acid transmembrane transporter activity"/>
    <property type="evidence" value="ECO:0007669"/>
    <property type="project" value="TreeGrafter"/>
</dbReference>
<dbReference type="RefSeq" id="WP_078712959.1">
    <property type="nucleotide sequence ID" value="NZ_FUYG01000001.1"/>
</dbReference>
<dbReference type="InterPro" id="IPR001123">
    <property type="entry name" value="LeuE-type"/>
</dbReference>
<feature type="transmembrane region" description="Helical" evidence="6">
    <location>
        <begin position="117"/>
        <end position="139"/>
    </location>
</feature>
<accession>A0A1T4WQE4</accession>
<evidence type="ECO:0000256" key="3">
    <source>
        <dbReference type="ARBA" id="ARBA00022692"/>
    </source>
</evidence>
<feature type="transmembrane region" description="Helical" evidence="6">
    <location>
        <begin position="151"/>
        <end position="175"/>
    </location>
</feature>
<keyword evidence="2" id="KW-1003">Cell membrane</keyword>
<reference evidence="8" key="1">
    <citation type="submission" date="2017-02" db="EMBL/GenBank/DDBJ databases">
        <authorList>
            <person name="Varghese N."/>
            <person name="Submissions S."/>
        </authorList>
    </citation>
    <scope>NUCLEOTIDE SEQUENCE [LARGE SCALE GENOMIC DNA]</scope>
    <source>
        <strain evidence="8">VKM Ac-2052</strain>
    </source>
</reference>
<keyword evidence="4 6" id="KW-1133">Transmembrane helix</keyword>
<proteinExistence type="predicted"/>
<evidence type="ECO:0000313" key="7">
    <source>
        <dbReference type="EMBL" id="SKA79592.1"/>
    </source>
</evidence>
<evidence type="ECO:0000256" key="4">
    <source>
        <dbReference type="ARBA" id="ARBA00022989"/>
    </source>
</evidence>
<evidence type="ECO:0000313" key="8">
    <source>
        <dbReference type="Proteomes" id="UP000189735"/>
    </source>
</evidence>
<evidence type="ECO:0000256" key="1">
    <source>
        <dbReference type="ARBA" id="ARBA00004651"/>
    </source>
</evidence>
<feature type="transmembrane region" description="Helical" evidence="6">
    <location>
        <begin position="41"/>
        <end position="69"/>
    </location>
</feature>
<dbReference type="GO" id="GO:0005886">
    <property type="term" value="C:plasma membrane"/>
    <property type="evidence" value="ECO:0007669"/>
    <property type="project" value="UniProtKB-SubCell"/>
</dbReference>
<dbReference type="PANTHER" id="PTHR30086:SF20">
    <property type="entry name" value="ARGININE EXPORTER PROTEIN ARGO-RELATED"/>
    <property type="match status" value="1"/>
</dbReference>
<protein>
    <submittedName>
        <fullName evidence="7">Threonine/homoserine/homoserine lactone efflux protein</fullName>
    </submittedName>
</protein>
<feature type="transmembrane region" description="Helical" evidence="6">
    <location>
        <begin position="6"/>
        <end position="29"/>
    </location>
</feature>
<dbReference type="PANTHER" id="PTHR30086">
    <property type="entry name" value="ARGININE EXPORTER PROTEIN ARGO"/>
    <property type="match status" value="1"/>
</dbReference>
<keyword evidence="5 6" id="KW-0472">Membrane</keyword>
<dbReference type="EMBL" id="FUYG01000001">
    <property type="protein sequence ID" value="SKA79592.1"/>
    <property type="molecule type" value="Genomic_DNA"/>
</dbReference>
<name>A0A1T4WQE4_9MICO</name>
<keyword evidence="3 6" id="KW-0812">Transmembrane</keyword>
<evidence type="ECO:0000256" key="2">
    <source>
        <dbReference type="ARBA" id="ARBA00022475"/>
    </source>
</evidence>
<evidence type="ECO:0000256" key="5">
    <source>
        <dbReference type="ARBA" id="ARBA00023136"/>
    </source>
</evidence>
<organism evidence="7 8">
    <name type="scientific">Agreia bicolorata</name>
    <dbReference type="NCBI Taxonomy" id="110935"/>
    <lineage>
        <taxon>Bacteria</taxon>
        <taxon>Bacillati</taxon>
        <taxon>Actinomycetota</taxon>
        <taxon>Actinomycetes</taxon>
        <taxon>Micrococcales</taxon>
        <taxon>Microbacteriaceae</taxon>
        <taxon>Agreia</taxon>
    </lineage>
</organism>
<sequence length="208" mass="21077">MNIFFSLMSGAVAGLALAAPLGAIGVLLIQEGVTRGLRRGMPGAAAVATVDILYCTAAVTAGAVAGPIVGGWEPWPQIVGGSALLAIGARGLLKSQGTRGFDVERGVTRSGTSRRRYVLFLGLTALNPATLVYFTALLAGLDQVTETPAAAVSFIAGVGIASFGWQALLVVLGAGLRQKAAPSFHRWTAIVGNGLVALLGIALIARAV</sequence>
<gene>
    <name evidence="7" type="ORF">SAMN06295879_0093</name>
</gene>
<dbReference type="Pfam" id="PF01810">
    <property type="entry name" value="LysE"/>
    <property type="match status" value="1"/>
</dbReference>
<dbReference type="Proteomes" id="UP000189735">
    <property type="component" value="Unassembled WGS sequence"/>
</dbReference>
<dbReference type="AlphaFoldDB" id="A0A1T4WQE4"/>
<feature type="transmembrane region" description="Helical" evidence="6">
    <location>
        <begin position="187"/>
        <end position="205"/>
    </location>
</feature>
<feature type="transmembrane region" description="Helical" evidence="6">
    <location>
        <begin position="75"/>
        <end position="93"/>
    </location>
</feature>